<evidence type="ECO:0000313" key="1">
    <source>
        <dbReference type="EMBL" id="HEB13788.1"/>
    </source>
</evidence>
<dbReference type="EMBL" id="DRHH01000002">
    <property type="protein sequence ID" value="HEB13788.1"/>
    <property type="molecule type" value="Genomic_DNA"/>
</dbReference>
<dbReference type="InterPro" id="IPR045864">
    <property type="entry name" value="aa-tRNA-synth_II/BPL/LPL"/>
</dbReference>
<dbReference type="Gene3D" id="3.30.930.10">
    <property type="entry name" value="Bira Bifunctional Protein, Domain 2"/>
    <property type="match status" value="1"/>
</dbReference>
<organism evidence="1">
    <name type="scientific">candidate division WWE3 bacterium</name>
    <dbReference type="NCBI Taxonomy" id="2053526"/>
    <lineage>
        <taxon>Bacteria</taxon>
        <taxon>Katanobacteria</taxon>
    </lineage>
</organism>
<proteinExistence type="predicted"/>
<accession>A0A7C1NQ80</accession>
<evidence type="ECO:0008006" key="2">
    <source>
        <dbReference type="Google" id="ProtNLM"/>
    </source>
</evidence>
<gene>
    <name evidence="1" type="ORF">ENI09_00035</name>
</gene>
<dbReference type="AlphaFoldDB" id="A0A7C1NQ80"/>
<dbReference type="Proteomes" id="UP000885744">
    <property type="component" value="Unassembled WGS sequence"/>
</dbReference>
<sequence>GGLSGFWDFGPLGTELKNNIKSVWWEAVGVNNVLKVDENSLSRLWPQVCQSFLILNRPNVSLKHKIKHFRLGKFFAAAVWTLLFL</sequence>
<feature type="non-terminal residue" evidence="1">
    <location>
        <position position="1"/>
    </location>
</feature>
<name>A0A7C1NQ80_UNCKA</name>
<reference evidence="1" key="1">
    <citation type="journal article" date="2020" name="mSystems">
        <title>Genome- and Community-Level Interaction Insights into Carbon Utilization and Element Cycling Functions of Hydrothermarchaeota in Hydrothermal Sediment.</title>
        <authorList>
            <person name="Zhou Z."/>
            <person name="Liu Y."/>
            <person name="Xu W."/>
            <person name="Pan J."/>
            <person name="Luo Z.H."/>
            <person name="Li M."/>
        </authorList>
    </citation>
    <scope>NUCLEOTIDE SEQUENCE [LARGE SCALE GENOMIC DNA]</scope>
    <source>
        <strain evidence="1">HyVt-365</strain>
    </source>
</reference>
<comment type="caution">
    <text evidence="1">The sequence shown here is derived from an EMBL/GenBank/DDBJ whole genome shotgun (WGS) entry which is preliminary data.</text>
</comment>
<dbReference type="SUPFAM" id="SSF55681">
    <property type="entry name" value="Class II aaRS and biotin synthetases"/>
    <property type="match status" value="1"/>
</dbReference>
<protein>
    <recommendedName>
        <fullName evidence="2">Glycine--tRNA ligase</fullName>
    </recommendedName>
</protein>